<proteinExistence type="predicted"/>
<dbReference type="EC" id="1.6.2.2" evidence="2"/>
<evidence type="ECO:0000256" key="6">
    <source>
        <dbReference type="PIRSR" id="PIRSR601834-1"/>
    </source>
</evidence>
<feature type="binding site" evidence="6">
    <location>
        <position position="76"/>
    </location>
    <ligand>
        <name>FAD</name>
        <dbReference type="ChEBI" id="CHEBI:57692"/>
    </ligand>
</feature>
<protein>
    <recommendedName>
        <fullName evidence="2">cytochrome-b5 reductase</fullName>
        <ecNumber evidence="2">1.6.2.2</ecNumber>
    </recommendedName>
</protein>
<dbReference type="SUPFAM" id="SSF63380">
    <property type="entry name" value="Riboflavin synthase domain-like"/>
    <property type="match status" value="1"/>
</dbReference>
<dbReference type="InterPro" id="IPR001834">
    <property type="entry name" value="CBR-like"/>
</dbReference>
<name>A0A7S1VNC7_9EUKA</name>
<sequence>MIRRLFSSAKSSGEYAKVKLISSSNVSKDTRLFTFTTPPSLPPSLPLTSCIRVRLQGDVERAYTPTREDSETFDLLVKRYPRGKATSHFFDLKNGDTVDVAGPFRKFEFDCKRHREIVMVAAGTGITPMAQLLRADVGHNFCASSSGSASAKGAQSKGEEDVEAVDGARYTLIYANRTEDDILLRDELQHLASLQPPRLSLHLSLDSAPPNWSGNEGTITQEYLASLLPKPPAAGEVSPIVLVCGPPGFMDAVCGNKVSPQEQGPITGMLGNLGWTNDSVYKF</sequence>
<comment type="cofactor">
    <cofactor evidence="1 6">
        <name>FAD</name>
        <dbReference type="ChEBI" id="CHEBI:57692"/>
    </cofactor>
</comment>
<dbReference type="PANTHER" id="PTHR19370:SF171">
    <property type="entry name" value="NADH-CYTOCHROME B5 REDUCTASE 2"/>
    <property type="match status" value="1"/>
</dbReference>
<dbReference type="PROSITE" id="PS51384">
    <property type="entry name" value="FAD_FR"/>
    <property type="match status" value="1"/>
</dbReference>
<feature type="binding site" evidence="6">
    <location>
        <position position="78"/>
    </location>
    <ligand>
        <name>FAD</name>
        <dbReference type="ChEBI" id="CHEBI:57692"/>
    </ligand>
</feature>
<reference evidence="8" key="1">
    <citation type="submission" date="2021-01" db="EMBL/GenBank/DDBJ databases">
        <authorList>
            <person name="Corre E."/>
            <person name="Pelletier E."/>
            <person name="Niang G."/>
            <person name="Scheremetjew M."/>
            <person name="Finn R."/>
            <person name="Kale V."/>
            <person name="Holt S."/>
            <person name="Cochrane G."/>
            <person name="Meng A."/>
            <person name="Brown T."/>
            <person name="Cohen L."/>
        </authorList>
    </citation>
    <scope>NUCLEOTIDE SEQUENCE</scope>
    <source>
        <strain evidence="8">ATCC 50979</strain>
    </source>
</reference>
<feature type="binding site" evidence="6">
    <location>
        <position position="61"/>
    </location>
    <ligand>
        <name>FAD</name>
        <dbReference type="ChEBI" id="CHEBI:57692"/>
    </ligand>
</feature>
<gene>
    <name evidence="8" type="ORF">SSP0437_LOCUS10462</name>
</gene>
<keyword evidence="5" id="KW-0560">Oxidoreductase</keyword>
<dbReference type="InterPro" id="IPR001433">
    <property type="entry name" value="OxRdtase_FAD/NAD-bd"/>
</dbReference>
<evidence type="ECO:0000259" key="7">
    <source>
        <dbReference type="PROSITE" id="PS51384"/>
    </source>
</evidence>
<feature type="binding site" evidence="6">
    <location>
        <position position="84"/>
    </location>
    <ligand>
        <name>FAD</name>
        <dbReference type="ChEBI" id="CHEBI:57692"/>
    </ligand>
</feature>
<evidence type="ECO:0000256" key="2">
    <source>
        <dbReference type="ARBA" id="ARBA00012011"/>
    </source>
</evidence>
<evidence type="ECO:0000256" key="4">
    <source>
        <dbReference type="ARBA" id="ARBA00022827"/>
    </source>
</evidence>
<evidence type="ECO:0000256" key="1">
    <source>
        <dbReference type="ARBA" id="ARBA00001974"/>
    </source>
</evidence>
<dbReference type="AlphaFoldDB" id="A0A7S1VNC7"/>
<keyword evidence="3 6" id="KW-0285">Flavoprotein</keyword>
<dbReference type="Gene3D" id="2.40.30.10">
    <property type="entry name" value="Translation factors"/>
    <property type="match status" value="1"/>
</dbReference>
<dbReference type="CDD" id="cd06183">
    <property type="entry name" value="cyt_b5_reduct_like"/>
    <property type="match status" value="1"/>
</dbReference>
<dbReference type="InterPro" id="IPR039261">
    <property type="entry name" value="FNR_nucleotide-bd"/>
</dbReference>
<feature type="binding site" evidence="6">
    <location>
        <position position="63"/>
    </location>
    <ligand>
        <name>FAD</name>
        <dbReference type="ChEBI" id="CHEBI:57692"/>
    </ligand>
</feature>
<dbReference type="SUPFAM" id="SSF52343">
    <property type="entry name" value="Ferredoxin reductase-like, C-terminal NADP-linked domain"/>
    <property type="match status" value="1"/>
</dbReference>
<accession>A0A7S1VNC7</accession>
<evidence type="ECO:0000313" key="8">
    <source>
        <dbReference type="EMBL" id="CAD9305639.1"/>
    </source>
</evidence>
<feature type="domain" description="FAD-binding FR-type" evidence="7">
    <location>
        <begin position="13"/>
        <end position="110"/>
    </location>
</feature>
<dbReference type="InterPro" id="IPR017938">
    <property type="entry name" value="Riboflavin_synthase-like_b-brl"/>
</dbReference>
<dbReference type="Gene3D" id="3.40.50.80">
    <property type="entry name" value="Nucleotide-binding domain of ferredoxin-NADP reductase (FNR) module"/>
    <property type="match status" value="1"/>
</dbReference>
<keyword evidence="4 6" id="KW-0274">FAD</keyword>
<evidence type="ECO:0000256" key="3">
    <source>
        <dbReference type="ARBA" id="ARBA00022630"/>
    </source>
</evidence>
<dbReference type="PANTHER" id="PTHR19370">
    <property type="entry name" value="NADH-CYTOCHROME B5 REDUCTASE"/>
    <property type="match status" value="1"/>
</dbReference>
<dbReference type="Pfam" id="PF00175">
    <property type="entry name" value="NAD_binding_1"/>
    <property type="match status" value="1"/>
</dbReference>
<feature type="binding site" evidence="6">
    <location>
        <position position="127"/>
    </location>
    <ligand>
        <name>FAD</name>
        <dbReference type="ChEBI" id="CHEBI:57692"/>
    </ligand>
</feature>
<dbReference type="InterPro" id="IPR017927">
    <property type="entry name" value="FAD-bd_FR_type"/>
</dbReference>
<evidence type="ECO:0000256" key="5">
    <source>
        <dbReference type="ARBA" id="ARBA00023002"/>
    </source>
</evidence>
<dbReference type="EMBL" id="HBGL01013400">
    <property type="protein sequence ID" value="CAD9305639.1"/>
    <property type="molecule type" value="Transcribed_RNA"/>
</dbReference>
<organism evidence="8">
    <name type="scientific">Sexangularia sp. CB-2014</name>
    <dbReference type="NCBI Taxonomy" id="1486929"/>
    <lineage>
        <taxon>Eukaryota</taxon>
        <taxon>Amoebozoa</taxon>
        <taxon>Tubulinea</taxon>
        <taxon>Elardia</taxon>
        <taxon>Arcellinida</taxon>
        <taxon>Arcellinida incertae sedis</taxon>
        <taxon>Sexangularia</taxon>
    </lineage>
</organism>
<dbReference type="Pfam" id="PF00970">
    <property type="entry name" value="FAD_binding_6"/>
    <property type="match status" value="1"/>
</dbReference>
<dbReference type="PRINTS" id="PR00406">
    <property type="entry name" value="CYTB5RDTASE"/>
</dbReference>
<dbReference type="InterPro" id="IPR008333">
    <property type="entry name" value="Cbr1-like_FAD-bd_dom"/>
</dbReference>
<dbReference type="GO" id="GO:0090524">
    <property type="term" value="F:cytochrome-b5 reductase activity, acting on NADH"/>
    <property type="evidence" value="ECO:0007669"/>
    <property type="project" value="UniProtKB-EC"/>
</dbReference>